<comment type="caution">
    <text evidence="1">The sequence shown here is derived from an EMBL/GenBank/DDBJ whole genome shotgun (WGS) entry which is preliminary data.</text>
</comment>
<accession>X1FQT2</accession>
<proteinExistence type="predicted"/>
<name>X1FQT2_9ZZZZ</name>
<protein>
    <submittedName>
        <fullName evidence="1">Uncharacterized protein</fullName>
    </submittedName>
</protein>
<evidence type="ECO:0000313" key="1">
    <source>
        <dbReference type="EMBL" id="GAH48006.1"/>
    </source>
</evidence>
<organism evidence="1">
    <name type="scientific">marine sediment metagenome</name>
    <dbReference type="NCBI Taxonomy" id="412755"/>
    <lineage>
        <taxon>unclassified sequences</taxon>
        <taxon>metagenomes</taxon>
        <taxon>ecological metagenomes</taxon>
    </lineage>
</organism>
<feature type="non-terminal residue" evidence="1">
    <location>
        <position position="282"/>
    </location>
</feature>
<feature type="non-terminal residue" evidence="1">
    <location>
        <position position="1"/>
    </location>
</feature>
<sequence length="282" mass="28752">NNTTGDWNIALGDSALYYNTTGEDNVVVGTHSLLMNTEGNRNVGIGVWAGNKITTGSDNVLIGFQAGYRQTTLGNRLIIDNQDRGSAANEITKSLIYGIFNADPINQILRFNAAVIVTSLITGGNIGVAADTDLLQLATNALTVNGALTVTGTVDAPILEIPATADASTGLITQAGTRFIHSYGTANVFIGSNSGNFTTTGVGNNMGVGTLTLGNLTTGYQNVAIGGDAGRYITSGFMNMAIGSFALTSLTTGSSNVGIGRSAGISIVGGSHNVGIGRNALV</sequence>
<gene>
    <name evidence="1" type="ORF">S03H2_35311</name>
</gene>
<dbReference type="AlphaFoldDB" id="X1FQT2"/>
<dbReference type="EMBL" id="BARU01021582">
    <property type="protein sequence ID" value="GAH48006.1"/>
    <property type="molecule type" value="Genomic_DNA"/>
</dbReference>
<reference evidence="1" key="1">
    <citation type="journal article" date="2014" name="Front. Microbiol.">
        <title>High frequency of phylogenetically diverse reductive dehalogenase-homologous genes in deep subseafloor sedimentary metagenomes.</title>
        <authorList>
            <person name="Kawai M."/>
            <person name="Futagami T."/>
            <person name="Toyoda A."/>
            <person name="Takaki Y."/>
            <person name="Nishi S."/>
            <person name="Hori S."/>
            <person name="Arai W."/>
            <person name="Tsubouchi T."/>
            <person name="Morono Y."/>
            <person name="Uchiyama I."/>
            <person name="Ito T."/>
            <person name="Fujiyama A."/>
            <person name="Inagaki F."/>
            <person name="Takami H."/>
        </authorList>
    </citation>
    <scope>NUCLEOTIDE SEQUENCE</scope>
    <source>
        <strain evidence="1">Expedition CK06-06</strain>
    </source>
</reference>